<sequence length="201" mass="24050">MSEDIFNMREDKMLSYIIFTFANSCMPTLFKHKPSSLVTFQKRYIEKEEIFFRTLVAEAARFSCCCELLHENEKVLYVLVYQPELLEEILKKYGNNPLLKNHGYKIQERLLSFNLKVFQARFQKYKREAEFDFPHEVGIFLGYPIEDVEEYVKNNGENYLLCGYWKVYHNVEEALLTFAYFKRIREEAIQLFFSGEELSCV</sequence>
<accession>A0A6S6QY53</accession>
<dbReference type="RefSeq" id="WP_184095622.1">
    <property type="nucleotide sequence ID" value="NZ_AP023367.1"/>
</dbReference>
<dbReference type="Pfam" id="PF12672">
    <property type="entry name" value="DUF3793"/>
    <property type="match status" value="1"/>
</dbReference>
<reference evidence="1 2" key="1">
    <citation type="journal article" date="2016" name="Int. J. Syst. Evol. Microbiol.">
        <title>Descriptions of Anaerotaenia torta gen. nov., sp. nov. and Anaerocolumna cellulosilytica gen. nov., sp. nov. isolated from a methanogenic reactor of cattle waste.</title>
        <authorList>
            <person name="Uek A."/>
            <person name="Ohtaki Y."/>
            <person name="Kaku N."/>
            <person name="Ueki K."/>
        </authorList>
    </citation>
    <scope>NUCLEOTIDE SEQUENCE [LARGE SCALE GENOMIC DNA]</scope>
    <source>
        <strain evidence="1 2">SN021</strain>
    </source>
</reference>
<organism evidence="1 2">
    <name type="scientific">Anaerocolumna cellulosilytica</name>
    <dbReference type="NCBI Taxonomy" id="433286"/>
    <lineage>
        <taxon>Bacteria</taxon>
        <taxon>Bacillati</taxon>
        <taxon>Bacillota</taxon>
        <taxon>Clostridia</taxon>
        <taxon>Lachnospirales</taxon>
        <taxon>Lachnospiraceae</taxon>
        <taxon>Anaerocolumna</taxon>
    </lineage>
</organism>
<gene>
    <name evidence="1" type="ORF">acsn021_31330</name>
</gene>
<protein>
    <submittedName>
        <fullName evidence="1">Uncharacterized protein</fullName>
    </submittedName>
</protein>
<dbReference type="EMBL" id="AP023367">
    <property type="protein sequence ID" value="BCJ95564.1"/>
    <property type="molecule type" value="Genomic_DNA"/>
</dbReference>
<dbReference type="InterPro" id="IPR024523">
    <property type="entry name" value="DUF3793"/>
</dbReference>
<dbReference type="KEGG" id="acel:acsn021_31330"/>
<evidence type="ECO:0000313" key="1">
    <source>
        <dbReference type="EMBL" id="BCJ95564.1"/>
    </source>
</evidence>
<keyword evidence="2" id="KW-1185">Reference proteome</keyword>
<name>A0A6S6QY53_9FIRM</name>
<proteinExistence type="predicted"/>
<dbReference type="Proteomes" id="UP000515561">
    <property type="component" value="Chromosome"/>
</dbReference>
<evidence type="ECO:0000313" key="2">
    <source>
        <dbReference type="Proteomes" id="UP000515561"/>
    </source>
</evidence>
<dbReference type="AlphaFoldDB" id="A0A6S6QY53"/>